<accession>A0ABT3F576</accession>
<dbReference type="EMBL" id="JAOSHO010000060">
    <property type="protein sequence ID" value="MCW1244243.1"/>
    <property type="molecule type" value="Genomic_DNA"/>
</dbReference>
<protein>
    <submittedName>
        <fullName evidence="1">Uncharacterized protein</fullName>
    </submittedName>
</protein>
<gene>
    <name evidence="1" type="ORF">OC610_07485</name>
</gene>
<keyword evidence="2" id="KW-1185">Reference proteome</keyword>
<dbReference type="RefSeq" id="WP_264427241.1">
    <property type="nucleotide sequence ID" value="NZ_JAOSHO010000060.1"/>
</dbReference>
<proteinExistence type="predicted"/>
<evidence type="ECO:0000313" key="2">
    <source>
        <dbReference type="Proteomes" id="UP001061999"/>
    </source>
</evidence>
<reference evidence="1" key="1">
    <citation type="submission" date="2022-07" db="EMBL/GenBank/DDBJ databases">
        <title>Pseudomonas agronomica sp. nov.: a novel bacterium with biotechnological application in the synthesis of biofertilizers from valorized agricultural residues.</title>
        <authorList>
            <person name="Robas M."/>
            <person name="Fernandez V.M."/>
            <person name="Luna L."/>
            <person name="Provanza A."/>
            <person name="Jimenez P.A."/>
        </authorList>
    </citation>
    <scope>NUCLEOTIDE SEQUENCE</scope>
    <source>
        <strain evidence="1">SAICEU22T</strain>
    </source>
</reference>
<sequence>MTIEAETLVQLTEALQERGMVLVSDVAFIRAPYRQDHHWVCMVE</sequence>
<evidence type="ECO:0000313" key="1">
    <source>
        <dbReference type="EMBL" id="MCW1244243.1"/>
    </source>
</evidence>
<organism evidence="1 2">
    <name type="scientific">Pseudomonas agronomica</name>
    <dbReference type="NCBI Taxonomy" id="2979328"/>
    <lineage>
        <taxon>Bacteria</taxon>
        <taxon>Pseudomonadati</taxon>
        <taxon>Pseudomonadota</taxon>
        <taxon>Gammaproteobacteria</taxon>
        <taxon>Pseudomonadales</taxon>
        <taxon>Pseudomonadaceae</taxon>
        <taxon>Pseudomonas</taxon>
    </lineage>
</organism>
<comment type="caution">
    <text evidence="1">The sequence shown here is derived from an EMBL/GenBank/DDBJ whole genome shotgun (WGS) entry which is preliminary data.</text>
</comment>
<name>A0ABT3F576_9PSED</name>
<dbReference type="Proteomes" id="UP001061999">
    <property type="component" value="Unassembled WGS sequence"/>
</dbReference>